<sequence>MTVFTPSRTRSHRTGRRAIAALMCSLGLLGTAACTADSSSPEAVEAPVEGVRVQLLEPGNSPRATLAYRIGEEEASQELTYSATQGLEQKTAHGEGEDVPYGDVTMDLPLNATASEEGEEIATTVVVGRPDGTNAELNEDMASAEGFEMHQTMEPSGRVKTRSFGAPEGATDGARASVEQALTQMTDLPIVFPEEEVGPGAKWTVSGRVDEGVSLRQELTYTLVERDGDKVVLDVAAKRRPAVASLADTDLKVLEADSTSEGRITVDLSRPLPAEGKVSVETTVTYGKDDAPLRVLQTITSRSEWK</sequence>
<dbReference type="EMBL" id="VSZI01000001">
    <property type="protein sequence ID" value="TYR20285.1"/>
    <property type="molecule type" value="Genomic_DNA"/>
</dbReference>
<name>A0A5D4FYF3_9CORY</name>
<evidence type="ECO:0000313" key="2">
    <source>
        <dbReference type="EMBL" id="TYR20285.1"/>
    </source>
</evidence>
<dbReference type="Proteomes" id="UP000324726">
    <property type="component" value="Unassembled WGS sequence"/>
</dbReference>
<accession>A0A5D4FYF3</accession>
<proteinExistence type="predicted"/>
<keyword evidence="1" id="KW-0732">Signal</keyword>
<feature type="chain" id="PRO_5038408245" description="Secreted protein" evidence="1">
    <location>
        <begin position="37"/>
        <end position="306"/>
    </location>
</feature>
<dbReference type="AlphaFoldDB" id="A0A5D4FYF3"/>
<dbReference type="InterPro" id="IPR046230">
    <property type="entry name" value="DUF6263"/>
</dbReference>
<organism evidence="2 3">
    <name type="scientific">Corynebacterium urealyticum</name>
    <dbReference type="NCBI Taxonomy" id="43771"/>
    <lineage>
        <taxon>Bacteria</taxon>
        <taxon>Bacillati</taxon>
        <taxon>Actinomycetota</taxon>
        <taxon>Actinomycetes</taxon>
        <taxon>Mycobacteriales</taxon>
        <taxon>Corynebacteriaceae</taxon>
        <taxon>Corynebacterium</taxon>
    </lineage>
</organism>
<dbReference type="Pfam" id="PF19777">
    <property type="entry name" value="DUF6263"/>
    <property type="match status" value="1"/>
</dbReference>
<gene>
    <name evidence="2" type="ORF">FYJ87_04765</name>
</gene>
<reference evidence="2 3" key="1">
    <citation type="submission" date="2019-08" db="EMBL/GenBank/DDBJ databases">
        <title>Draft genome of C. urealyticum strain VH4248.</title>
        <authorList>
            <person name="Navas J."/>
        </authorList>
    </citation>
    <scope>NUCLEOTIDE SEQUENCE [LARGE SCALE GENOMIC DNA]</scope>
    <source>
        <strain evidence="2 3">VH4248</strain>
    </source>
</reference>
<evidence type="ECO:0000313" key="3">
    <source>
        <dbReference type="Proteomes" id="UP000324726"/>
    </source>
</evidence>
<evidence type="ECO:0008006" key="4">
    <source>
        <dbReference type="Google" id="ProtNLM"/>
    </source>
</evidence>
<dbReference type="RefSeq" id="WP_070761893.1">
    <property type="nucleotide sequence ID" value="NZ_CP136640.1"/>
</dbReference>
<comment type="caution">
    <text evidence="2">The sequence shown here is derived from an EMBL/GenBank/DDBJ whole genome shotgun (WGS) entry which is preliminary data.</text>
</comment>
<feature type="signal peptide" evidence="1">
    <location>
        <begin position="1"/>
        <end position="36"/>
    </location>
</feature>
<protein>
    <recommendedName>
        <fullName evidence="4">Secreted protein</fullName>
    </recommendedName>
</protein>
<evidence type="ECO:0000256" key="1">
    <source>
        <dbReference type="SAM" id="SignalP"/>
    </source>
</evidence>